<dbReference type="AlphaFoldDB" id="A0A1G6GMC3"/>
<dbReference type="EMBL" id="FMYG01000001">
    <property type="protein sequence ID" value="SDB82855.1"/>
    <property type="molecule type" value="Genomic_DNA"/>
</dbReference>
<sequence length="58" mass="6242">MCSHARGSGSPRHAPTRLRFITMAAFNTPDPLYRDYSSDRAPGVDPECCVRGSGSGQT</sequence>
<accession>A0A1G6GMC3</accession>
<name>A0A1G6GMC3_9MICO</name>
<evidence type="ECO:0000313" key="2">
    <source>
        <dbReference type="EMBL" id="SDB82855.1"/>
    </source>
</evidence>
<feature type="region of interest" description="Disordered" evidence="1">
    <location>
        <begin position="37"/>
        <end position="58"/>
    </location>
</feature>
<evidence type="ECO:0000313" key="3">
    <source>
        <dbReference type="Proteomes" id="UP000183203"/>
    </source>
</evidence>
<protein>
    <submittedName>
        <fullName evidence="2">Uncharacterized protein</fullName>
    </submittedName>
</protein>
<organism evidence="2 3">
    <name type="scientific">Microbacterium enclense</name>
    <dbReference type="NCBI Taxonomy" id="993073"/>
    <lineage>
        <taxon>Bacteria</taxon>
        <taxon>Bacillati</taxon>
        <taxon>Actinomycetota</taxon>
        <taxon>Actinomycetes</taxon>
        <taxon>Micrococcales</taxon>
        <taxon>Microbacteriaceae</taxon>
        <taxon>Microbacterium</taxon>
    </lineage>
</organism>
<proteinExistence type="predicted"/>
<gene>
    <name evidence="2" type="ORF">SAMN05216418_0405</name>
</gene>
<evidence type="ECO:0000256" key="1">
    <source>
        <dbReference type="SAM" id="MobiDB-lite"/>
    </source>
</evidence>
<dbReference type="Proteomes" id="UP000183203">
    <property type="component" value="Unassembled WGS sequence"/>
</dbReference>
<reference evidence="2 3" key="1">
    <citation type="submission" date="2016-09" db="EMBL/GenBank/DDBJ databases">
        <authorList>
            <person name="Capua I."/>
            <person name="De Benedictis P."/>
            <person name="Joannis T."/>
            <person name="Lombin L.H."/>
            <person name="Cattoli G."/>
        </authorList>
    </citation>
    <scope>NUCLEOTIDE SEQUENCE [LARGE SCALE GENOMIC DNA]</scope>
    <source>
        <strain evidence="2 3">NIO-1002</strain>
    </source>
</reference>